<feature type="transmembrane region" description="Helical" evidence="1">
    <location>
        <begin position="184"/>
        <end position="204"/>
    </location>
</feature>
<keyword evidence="1" id="KW-0812">Transmembrane</keyword>
<reference evidence="2 3" key="1">
    <citation type="submission" date="2015-10" db="EMBL/GenBank/DDBJ databases">
        <title>Draft genome sequence of Streptomyces longwoodensis DSM 41677, type strain for the species Streptomyces longwoodensis.</title>
        <authorList>
            <person name="Ruckert C."/>
            <person name="Winkler A."/>
            <person name="Kalinowski J."/>
            <person name="Kampfer P."/>
            <person name="Glaeser S."/>
        </authorList>
    </citation>
    <scope>NUCLEOTIDE SEQUENCE [LARGE SCALE GENOMIC DNA]</scope>
    <source>
        <strain evidence="2 3">DSM 41677</strain>
    </source>
</reference>
<dbReference type="Proteomes" id="UP000053271">
    <property type="component" value="Unassembled WGS sequence"/>
</dbReference>
<name>A0A117QM00_9ACTN</name>
<feature type="transmembrane region" description="Helical" evidence="1">
    <location>
        <begin position="61"/>
        <end position="89"/>
    </location>
</feature>
<evidence type="ECO:0000313" key="2">
    <source>
        <dbReference type="EMBL" id="KUN35696.1"/>
    </source>
</evidence>
<feature type="transmembrane region" description="Helical" evidence="1">
    <location>
        <begin position="353"/>
        <end position="371"/>
    </location>
</feature>
<protein>
    <submittedName>
        <fullName evidence="2">Uncharacterized protein</fullName>
    </submittedName>
</protein>
<keyword evidence="1" id="KW-1133">Transmembrane helix</keyword>
<proteinExistence type="predicted"/>
<feature type="transmembrane region" description="Helical" evidence="1">
    <location>
        <begin position="148"/>
        <end position="172"/>
    </location>
</feature>
<organism evidence="2 3">
    <name type="scientific">Streptomyces longwoodensis</name>
    <dbReference type="NCBI Taxonomy" id="68231"/>
    <lineage>
        <taxon>Bacteria</taxon>
        <taxon>Bacillati</taxon>
        <taxon>Actinomycetota</taxon>
        <taxon>Actinomycetes</taxon>
        <taxon>Kitasatosporales</taxon>
        <taxon>Streptomycetaceae</taxon>
        <taxon>Streptomyces</taxon>
    </lineage>
</organism>
<feature type="transmembrane region" description="Helical" evidence="1">
    <location>
        <begin position="101"/>
        <end position="120"/>
    </location>
</feature>
<comment type="caution">
    <text evidence="2">The sequence shown here is derived from an EMBL/GenBank/DDBJ whole genome shotgun (WGS) entry which is preliminary data.</text>
</comment>
<evidence type="ECO:0000256" key="1">
    <source>
        <dbReference type="SAM" id="Phobius"/>
    </source>
</evidence>
<dbReference type="EMBL" id="LMWS01000031">
    <property type="protein sequence ID" value="KUN35696.1"/>
    <property type="molecule type" value="Genomic_DNA"/>
</dbReference>
<dbReference type="AlphaFoldDB" id="A0A117QM00"/>
<keyword evidence="1" id="KW-0472">Membrane</keyword>
<evidence type="ECO:0000313" key="3">
    <source>
        <dbReference type="Proteomes" id="UP000053271"/>
    </source>
</evidence>
<keyword evidence="3" id="KW-1185">Reference proteome</keyword>
<gene>
    <name evidence="2" type="ORF">AQJ30_23670</name>
</gene>
<sequence length="416" mass="44499">MRVMSDDELRHREAMWVRHGALQIRRYAEAFPDADDAERQRVRMAVLYAWMRDRCPVAVQFVANYVATAATALGMAGVAATGGAVAALFAAHTGTPGGAPWWLFPAATWAAVCLGSLFVVRDDVRQVVAVFRRLGTRGALRRLTQPQIAYWFVPATLCVTAVVAAAASWLTLVTALAAPTGQQMITAAAGLFGATLGLQAARWVGGVERLLHRRLRRVGRAHPLDAVLVELMAATSACSRGRARWWDPRTVRTRLAVATAAAGDITAVRRRTSVTELAARHRARRLHTALAELVRRHDRALIQVRTAGEYDAVTASQHAGVLALVAGDAEALMRHSAGEPPTSRTARLLRRTASSLVLAAFALAVPLLPGVDRATGAGVRILLLMTAALALTPADGSASGSVRSALERSLFTKNTP</sequence>
<accession>A0A117QM00</accession>